<keyword evidence="13" id="KW-0902">Two-component regulatory system</keyword>
<feature type="domain" description="HPt" evidence="22">
    <location>
        <begin position="822"/>
        <end position="922"/>
    </location>
</feature>
<keyword evidence="11" id="KW-0067">ATP-binding</keyword>
<dbReference type="Gene3D" id="6.10.340.10">
    <property type="match status" value="1"/>
</dbReference>
<evidence type="ECO:0000259" key="19">
    <source>
        <dbReference type="PROSITE" id="PS50109"/>
    </source>
</evidence>
<feature type="transmembrane region" description="Helical" evidence="18">
    <location>
        <begin position="170"/>
        <end position="189"/>
    </location>
</feature>
<dbReference type="SMART" id="SM00448">
    <property type="entry name" value="REC"/>
    <property type="match status" value="2"/>
</dbReference>
<keyword evidence="4" id="KW-1003">Cell membrane</keyword>
<dbReference type="InterPro" id="IPR036890">
    <property type="entry name" value="HATPase_C_sf"/>
</dbReference>
<dbReference type="InterPro" id="IPR036097">
    <property type="entry name" value="HisK_dim/P_sf"/>
</dbReference>
<evidence type="ECO:0000256" key="18">
    <source>
        <dbReference type="SAM" id="Phobius"/>
    </source>
</evidence>
<dbReference type="SMART" id="SM00388">
    <property type="entry name" value="HisKA"/>
    <property type="match status" value="1"/>
</dbReference>
<feature type="coiled-coil region" evidence="17">
    <location>
        <begin position="245"/>
        <end position="283"/>
    </location>
</feature>
<dbReference type="CDD" id="cd00082">
    <property type="entry name" value="HisKA"/>
    <property type="match status" value="1"/>
</dbReference>
<comment type="caution">
    <text evidence="23">The sequence shown here is derived from an EMBL/GenBank/DDBJ whole genome shotgun (WGS) entry which is preliminary data.</text>
</comment>
<evidence type="ECO:0000256" key="14">
    <source>
        <dbReference type="ARBA" id="ARBA00023136"/>
    </source>
</evidence>
<feature type="domain" description="Histidine kinase" evidence="19">
    <location>
        <begin position="293"/>
        <end position="514"/>
    </location>
</feature>
<feature type="modified residue" description="4-aspartylphosphate" evidence="16">
    <location>
        <position position="715"/>
    </location>
</feature>
<evidence type="ECO:0000313" key="24">
    <source>
        <dbReference type="Proteomes" id="UP000307790"/>
    </source>
</evidence>
<dbReference type="RefSeq" id="WP_138321751.1">
    <property type="nucleotide sequence ID" value="NZ_VCBC01000024.1"/>
</dbReference>
<feature type="domain" description="Response regulatory" evidence="20">
    <location>
        <begin position="666"/>
        <end position="782"/>
    </location>
</feature>
<keyword evidence="9" id="KW-0547">Nucleotide-binding</keyword>
<dbReference type="Gene3D" id="1.10.287.130">
    <property type="match status" value="1"/>
</dbReference>
<protein>
    <recommendedName>
        <fullName evidence="3">histidine kinase</fullName>
        <ecNumber evidence="3">2.7.13.3</ecNumber>
    </recommendedName>
</protein>
<reference evidence="23 24" key="1">
    <citation type="submission" date="2019-05" db="EMBL/GenBank/DDBJ databases">
        <title>Genome sequences of Thalassotalea litorea 1K03283.</title>
        <authorList>
            <person name="Zhang D."/>
        </authorList>
    </citation>
    <scope>NUCLEOTIDE SEQUENCE [LARGE SCALE GENOMIC DNA]</scope>
    <source>
        <strain evidence="23 24">MCCC 1K03283</strain>
    </source>
</reference>
<dbReference type="InterPro" id="IPR036641">
    <property type="entry name" value="HPT_dom_sf"/>
</dbReference>
<dbReference type="Pfam" id="PF02518">
    <property type="entry name" value="HATPase_c"/>
    <property type="match status" value="1"/>
</dbReference>
<keyword evidence="8 18" id="KW-0812">Transmembrane</keyword>
<sequence length="923" mass="103848">MFKISLRDWVILLTILPTTVIGLSLAGFFTFSRISDLEASLFYRVNAISQPLKISAQSGLRNNNVRFLDELLKDLQVNQNDLLDNMLILSEGLETVAVSRQDVDSSVLLTEEIRSNLANTQFVAFEDYYLFTSPITYNQYTVDGQRDTQLMGYLLLVVDRTDITMHEQSLYIVSFLIILMSVLLSGVFANRLINRIAIPVQQMNLAIDRMRNGLYDTQIDSFYKGELEELRKGLNILFFSLRDYHNDLDRNIDQATTDLRESLEQFEIQNVELDMAKRRAQEASRVKSEFLANMSHELRTPLNGVIGFTRQVLKTPLSSTQRDYLSTIERSANGLLTIINDILDFSKLDSNRLVIENIPLAFNATIEEALTLLAPSANEKNLDLSLRINPNLPDSLIGDAMRIQQVLTNLIGNAIKFTDSGSVEIDIDYKILEDSNIQLVVAVKDTGIGINTQQQENLFEAFGQADNSITRMYGGTGLGLVISKRIAQEMNGDIRFESRAEHGTTFWFEWQCQLNPLPIDSKPYPADLKDKQVILYDPLPHCRLAVEELLKFWKMQVTTVSSNEDLLKQGEQLSFDIAIVSVHINESQIDDSLRLIQNLSQHIPEIYVAVNSNAANLSEAFISAGAINCFSKPYLANKLAQQISKDDKIVAQSSPRALPLKKLDIKVLAVDDNEANLKLISTLLGELVETVVTANNGKEALDLASKERFVFIFMDIQMPIMDGITAMEKIRLTTLNSDTPVVAVTAHALQGEKDKMLEKGFFGYMTKPIDETLLKHYLYEHGMSEPAPVFSRPEVAPQETFPIGKFKGIIDWSLAIERSGNRPELAKEMLSMLLKSLPDTKAALQNQLDSNDQQGFVQVIHKLNGACCYNGVPRLEKVCREIETHLSEQTLDSIEPELLEMFDEIDKLIQISEEMGESLSGES</sequence>
<evidence type="ECO:0000256" key="13">
    <source>
        <dbReference type="ARBA" id="ARBA00023012"/>
    </source>
</evidence>
<gene>
    <name evidence="23" type="primary">barA</name>
    <name evidence="23" type="ORF">FE810_16645</name>
</gene>
<name>A0A5R9IBC2_9GAMM</name>
<evidence type="ECO:0000256" key="10">
    <source>
        <dbReference type="ARBA" id="ARBA00022777"/>
    </source>
</evidence>
<dbReference type="PROSITE" id="PS50885">
    <property type="entry name" value="HAMP"/>
    <property type="match status" value="1"/>
</dbReference>
<organism evidence="23 24">
    <name type="scientific">Thalassotalea litorea</name>
    <dbReference type="NCBI Taxonomy" id="2020715"/>
    <lineage>
        <taxon>Bacteria</taxon>
        <taxon>Pseudomonadati</taxon>
        <taxon>Pseudomonadota</taxon>
        <taxon>Gammaproteobacteria</taxon>
        <taxon>Alteromonadales</taxon>
        <taxon>Colwelliaceae</taxon>
        <taxon>Thalassotalea</taxon>
    </lineage>
</organism>
<dbReference type="Proteomes" id="UP000307790">
    <property type="component" value="Unassembled WGS sequence"/>
</dbReference>
<dbReference type="EMBL" id="VCBC01000024">
    <property type="protein sequence ID" value="TLU59916.1"/>
    <property type="molecule type" value="Genomic_DNA"/>
</dbReference>
<keyword evidence="17" id="KW-0175">Coiled coil</keyword>
<dbReference type="PROSITE" id="PS50110">
    <property type="entry name" value="RESPONSE_REGULATORY"/>
    <property type="match status" value="2"/>
</dbReference>
<dbReference type="InterPro" id="IPR019247">
    <property type="entry name" value="Histidine_kinase_BarA_N"/>
</dbReference>
<evidence type="ECO:0000256" key="6">
    <source>
        <dbReference type="ARBA" id="ARBA00022553"/>
    </source>
</evidence>
<comment type="subcellular location">
    <subcellularLocation>
        <location evidence="2">Cell inner membrane</location>
        <topology evidence="2">Multi-pass membrane protein</topology>
    </subcellularLocation>
</comment>
<dbReference type="Gene3D" id="3.40.50.2300">
    <property type="match status" value="2"/>
</dbReference>
<dbReference type="GO" id="GO:0000155">
    <property type="term" value="F:phosphorelay sensor kinase activity"/>
    <property type="evidence" value="ECO:0007669"/>
    <property type="project" value="InterPro"/>
</dbReference>
<dbReference type="FunFam" id="1.10.287.130:FF:000003">
    <property type="entry name" value="Histidine kinase"/>
    <property type="match status" value="1"/>
</dbReference>
<dbReference type="PROSITE" id="PS50894">
    <property type="entry name" value="HPT"/>
    <property type="match status" value="1"/>
</dbReference>
<dbReference type="Gene3D" id="3.30.565.10">
    <property type="entry name" value="Histidine kinase-like ATPase, C-terminal domain"/>
    <property type="match status" value="1"/>
</dbReference>
<keyword evidence="14 18" id="KW-0472">Membrane</keyword>
<dbReference type="Pfam" id="PF00072">
    <property type="entry name" value="Response_reg"/>
    <property type="match status" value="1"/>
</dbReference>
<proteinExistence type="predicted"/>
<dbReference type="InterPro" id="IPR008207">
    <property type="entry name" value="Sig_transdc_His_kin_Hpt_dom"/>
</dbReference>
<evidence type="ECO:0000256" key="15">
    <source>
        <dbReference type="PROSITE-ProRule" id="PRU00110"/>
    </source>
</evidence>
<evidence type="ECO:0000256" key="3">
    <source>
        <dbReference type="ARBA" id="ARBA00012438"/>
    </source>
</evidence>
<dbReference type="InterPro" id="IPR004358">
    <property type="entry name" value="Sig_transdc_His_kin-like_C"/>
</dbReference>
<feature type="domain" description="HAMP" evidence="21">
    <location>
        <begin position="194"/>
        <end position="246"/>
    </location>
</feature>
<dbReference type="AlphaFoldDB" id="A0A5R9IBC2"/>
<dbReference type="PROSITE" id="PS50109">
    <property type="entry name" value="HIS_KIN"/>
    <property type="match status" value="1"/>
</dbReference>
<feature type="modified residue" description="Phosphohistidine" evidence="15">
    <location>
        <position position="861"/>
    </location>
</feature>
<dbReference type="PRINTS" id="PR00344">
    <property type="entry name" value="BCTRLSENSOR"/>
</dbReference>
<comment type="caution">
    <text evidence="16">Lacks conserved residue(s) required for the propagation of feature annotation.</text>
</comment>
<dbReference type="PANTHER" id="PTHR45339">
    <property type="entry name" value="HYBRID SIGNAL TRANSDUCTION HISTIDINE KINASE J"/>
    <property type="match status" value="1"/>
</dbReference>
<evidence type="ECO:0000256" key="8">
    <source>
        <dbReference type="ARBA" id="ARBA00022692"/>
    </source>
</evidence>
<keyword evidence="10 23" id="KW-0418">Kinase</keyword>
<dbReference type="Pfam" id="PF01627">
    <property type="entry name" value="Hpt"/>
    <property type="match status" value="1"/>
</dbReference>
<evidence type="ECO:0000313" key="23">
    <source>
        <dbReference type="EMBL" id="TLU59916.1"/>
    </source>
</evidence>
<dbReference type="SUPFAM" id="SSF52172">
    <property type="entry name" value="CheY-like"/>
    <property type="match status" value="2"/>
</dbReference>
<dbReference type="CDD" id="cd16922">
    <property type="entry name" value="HATPase_EvgS-ArcB-TorS-like"/>
    <property type="match status" value="1"/>
</dbReference>
<accession>A0A5R9IBC2</accession>
<keyword evidence="7 23" id="KW-0808">Transferase</keyword>
<keyword evidence="24" id="KW-1185">Reference proteome</keyword>
<evidence type="ECO:0000256" key="11">
    <source>
        <dbReference type="ARBA" id="ARBA00022840"/>
    </source>
</evidence>
<keyword evidence="5" id="KW-0997">Cell inner membrane</keyword>
<evidence type="ECO:0000256" key="4">
    <source>
        <dbReference type="ARBA" id="ARBA00022475"/>
    </source>
</evidence>
<dbReference type="FunFam" id="3.30.565.10:FF:000010">
    <property type="entry name" value="Sensor histidine kinase RcsC"/>
    <property type="match status" value="1"/>
</dbReference>
<dbReference type="Pfam" id="PF00512">
    <property type="entry name" value="HisKA"/>
    <property type="match status" value="1"/>
</dbReference>
<evidence type="ECO:0000256" key="7">
    <source>
        <dbReference type="ARBA" id="ARBA00022679"/>
    </source>
</evidence>
<evidence type="ECO:0000256" key="16">
    <source>
        <dbReference type="PROSITE-ProRule" id="PRU00169"/>
    </source>
</evidence>
<feature type="transmembrane region" description="Helical" evidence="18">
    <location>
        <begin position="6"/>
        <end position="31"/>
    </location>
</feature>
<dbReference type="InterPro" id="IPR003661">
    <property type="entry name" value="HisK_dim/P_dom"/>
</dbReference>
<dbReference type="InterPro" id="IPR005467">
    <property type="entry name" value="His_kinase_dom"/>
</dbReference>
<dbReference type="InterPro" id="IPR003594">
    <property type="entry name" value="HATPase_dom"/>
</dbReference>
<evidence type="ECO:0000256" key="9">
    <source>
        <dbReference type="ARBA" id="ARBA00022741"/>
    </source>
</evidence>
<dbReference type="InterPro" id="IPR003660">
    <property type="entry name" value="HAMP_dom"/>
</dbReference>
<dbReference type="InterPro" id="IPR011006">
    <property type="entry name" value="CheY-like_superfamily"/>
</dbReference>
<evidence type="ECO:0000256" key="17">
    <source>
        <dbReference type="SAM" id="Coils"/>
    </source>
</evidence>
<dbReference type="EC" id="2.7.13.3" evidence="3"/>
<evidence type="ECO:0000259" key="21">
    <source>
        <dbReference type="PROSITE" id="PS50885"/>
    </source>
</evidence>
<dbReference type="Pfam" id="PF09984">
    <property type="entry name" value="sCache_4"/>
    <property type="match status" value="1"/>
</dbReference>
<dbReference type="Gene3D" id="1.20.120.160">
    <property type="entry name" value="HPT domain"/>
    <property type="match status" value="1"/>
</dbReference>
<feature type="domain" description="Response regulatory" evidence="20">
    <location>
        <begin position="532"/>
        <end position="647"/>
    </location>
</feature>
<dbReference type="OrthoDB" id="9810730at2"/>
<evidence type="ECO:0000259" key="22">
    <source>
        <dbReference type="PROSITE" id="PS50894"/>
    </source>
</evidence>
<dbReference type="SMART" id="SM00387">
    <property type="entry name" value="HATPase_c"/>
    <property type="match status" value="1"/>
</dbReference>
<keyword evidence="12 18" id="KW-1133">Transmembrane helix</keyword>
<dbReference type="PANTHER" id="PTHR45339:SF1">
    <property type="entry name" value="HYBRID SIGNAL TRANSDUCTION HISTIDINE KINASE J"/>
    <property type="match status" value="1"/>
</dbReference>
<dbReference type="CDD" id="cd17546">
    <property type="entry name" value="REC_hyHK_CKI1_RcsC-like"/>
    <property type="match status" value="1"/>
</dbReference>
<evidence type="ECO:0000256" key="1">
    <source>
        <dbReference type="ARBA" id="ARBA00000085"/>
    </source>
</evidence>
<evidence type="ECO:0000259" key="20">
    <source>
        <dbReference type="PROSITE" id="PS50110"/>
    </source>
</evidence>
<dbReference type="SUPFAM" id="SSF47384">
    <property type="entry name" value="Homodimeric domain of signal transducing histidine kinase"/>
    <property type="match status" value="1"/>
</dbReference>
<evidence type="ECO:0000256" key="2">
    <source>
        <dbReference type="ARBA" id="ARBA00004429"/>
    </source>
</evidence>
<dbReference type="GO" id="GO:0005886">
    <property type="term" value="C:plasma membrane"/>
    <property type="evidence" value="ECO:0007669"/>
    <property type="project" value="UniProtKB-SubCell"/>
</dbReference>
<evidence type="ECO:0000256" key="5">
    <source>
        <dbReference type="ARBA" id="ARBA00022519"/>
    </source>
</evidence>
<dbReference type="InterPro" id="IPR001789">
    <property type="entry name" value="Sig_transdc_resp-reg_receiver"/>
</dbReference>
<dbReference type="SUPFAM" id="SSF55874">
    <property type="entry name" value="ATPase domain of HSP90 chaperone/DNA topoisomerase II/histidine kinase"/>
    <property type="match status" value="1"/>
</dbReference>
<dbReference type="GO" id="GO:0005524">
    <property type="term" value="F:ATP binding"/>
    <property type="evidence" value="ECO:0007669"/>
    <property type="project" value="UniProtKB-KW"/>
</dbReference>
<dbReference type="SUPFAM" id="SSF47226">
    <property type="entry name" value="Histidine-containing phosphotransfer domain, HPT domain"/>
    <property type="match status" value="1"/>
</dbReference>
<comment type="catalytic activity">
    <reaction evidence="1">
        <text>ATP + protein L-histidine = ADP + protein N-phospho-L-histidine.</text>
        <dbReference type="EC" id="2.7.13.3"/>
    </reaction>
</comment>
<keyword evidence="6 16" id="KW-0597">Phosphoprotein</keyword>
<dbReference type="NCBIfam" id="NF008318">
    <property type="entry name" value="PRK11107.1"/>
    <property type="match status" value="1"/>
</dbReference>
<evidence type="ECO:0000256" key="12">
    <source>
        <dbReference type="ARBA" id="ARBA00022989"/>
    </source>
</evidence>